<name>A0A1W1C930_9ZZZZ</name>
<dbReference type="CDD" id="cd03401">
    <property type="entry name" value="SPFH_prohibitin"/>
    <property type="match status" value="1"/>
</dbReference>
<dbReference type="GO" id="GO:0008233">
    <property type="term" value="F:peptidase activity"/>
    <property type="evidence" value="ECO:0007669"/>
    <property type="project" value="UniProtKB-KW"/>
</dbReference>
<keyword evidence="1" id="KW-0175">Coiled coil</keyword>
<gene>
    <name evidence="5" type="ORF">MNB_SV-9-410</name>
</gene>
<evidence type="ECO:0000256" key="2">
    <source>
        <dbReference type="SAM" id="MobiDB-lite"/>
    </source>
</evidence>
<dbReference type="PANTHER" id="PTHR23222:SF0">
    <property type="entry name" value="PROHIBITIN 1"/>
    <property type="match status" value="1"/>
</dbReference>
<keyword evidence="3" id="KW-0472">Membrane</keyword>
<dbReference type="Pfam" id="PF01145">
    <property type="entry name" value="Band_7"/>
    <property type="match status" value="1"/>
</dbReference>
<evidence type="ECO:0000259" key="4">
    <source>
        <dbReference type="SMART" id="SM00244"/>
    </source>
</evidence>
<dbReference type="AlphaFoldDB" id="A0A1W1C930"/>
<protein>
    <submittedName>
        <fullName evidence="5">Membrane protease family protein HP0248</fullName>
    </submittedName>
</protein>
<dbReference type="PANTHER" id="PTHR23222">
    <property type="entry name" value="PROHIBITIN"/>
    <property type="match status" value="1"/>
</dbReference>
<evidence type="ECO:0000313" key="5">
    <source>
        <dbReference type="EMBL" id="SFV62257.1"/>
    </source>
</evidence>
<feature type="region of interest" description="Disordered" evidence="2">
    <location>
        <begin position="1"/>
        <end position="39"/>
    </location>
</feature>
<keyword evidence="5" id="KW-0378">Hydrolase</keyword>
<reference evidence="5" key="1">
    <citation type="submission" date="2016-10" db="EMBL/GenBank/DDBJ databases">
        <authorList>
            <person name="de Groot N.N."/>
        </authorList>
    </citation>
    <scope>NUCLEOTIDE SEQUENCE</scope>
</reference>
<feature type="compositionally biased region" description="Gly residues" evidence="2">
    <location>
        <begin position="17"/>
        <end position="27"/>
    </location>
</feature>
<dbReference type="InterPro" id="IPR000163">
    <property type="entry name" value="Prohibitin"/>
</dbReference>
<dbReference type="EMBL" id="FPHG01000051">
    <property type="protein sequence ID" value="SFV62257.1"/>
    <property type="molecule type" value="Genomic_DNA"/>
</dbReference>
<evidence type="ECO:0000256" key="1">
    <source>
        <dbReference type="SAM" id="Coils"/>
    </source>
</evidence>
<dbReference type="SMART" id="SM00244">
    <property type="entry name" value="PHB"/>
    <property type="match status" value="1"/>
</dbReference>
<feature type="domain" description="Band 7" evidence="4">
    <location>
        <begin position="64"/>
        <end position="251"/>
    </location>
</feature>
<sequence>MPADMNDYFKKKKPSSGGNGNGNGGGDNNLKMNRPNNNNNPMGGKVVPILITAGIIGFAFLTFKPFTIINSGEVGIKVNTGKFEQKPLNAGLHFFIPVLQKIIPVNTRIRLITYSNLKTGALGDSYRGFEGGLRRNPAIPVLDKRGLTVNIDIAVQYRLKAESAPATIEKWGSSWEEKIINSKVREVVRDVIGQYTAEQLPEMRNEIAKAIEVKVKDSVDKLPAQPVILTSVELRTIDLPTKIKNQIERVQIAKQEVTIAEQQKEKAKQEAQKKAEVAKGEAERNRIEAQGEADKIRIEAKEQARANRLISDSLTNKLLQLEQIKTQSKFNEALKVNKNAQIFLTPGGAVPNIWVDSKGSASNRSKENIVSRVE</sequence>
<feature type="compositionally biased region" description="Low complexity" evidence="2">
    <location>
        <begin position="28"/>
        <end position="39"/>
    </location>
</feature>
<dbReference type="GO" id="GO:0006508">
    <property type="term" value="P:proteolysis"/>
    <property type="evidence" value="ECO:0007669"/>
    <property type="project" value="UniProtKB-KW"/>
</dbReference>
<dbReference type="Gene3D" id="3.30.479.30">
    <property type="entry name" value="Band 7 domain"/>
    <property type="match status" value="1"/>
</dbReference>
<organism evidence="5">
    <name type="scientific">hydrothermal vent metagenome</name>
    <dbReference type="NCBI Taxonomy" id="652676"/>
    <lineage>
        <taxon>unclassified sequences</taxon>
        <taxon>metagenomes</taxon>
        <taxon>ecological metagenomes</taxon>
    </lineage>
</organism>
<keyword evidence="3" id="KW-1133">Transmembrane helix</keyword>
<dbReference type="GO" id="GO:0016020">
    <property type="term" value="C:membrane"/>
    <property type="evidence" value="ECO:0007669"/>
    <property type="project" value="InterPro"/>
</dbReference>
<dbReference type="PRINTS" id="PR00679">
    <property type="entry name" value="PROHIBITIN"/>
</dbReference>
<feature type="coiled-coil region" evidence="1">
    <location>
        <begin position="243"/>
        <end position="299"/>
    </location>
</feature>
<proteinExistence type="predicted"/>
<evidence type="ECO:0000256" key="3">
    <source>
        <dbReference type="SAM" id="Phobius"/>
    </source>
</evidence>
<dbReference type="SUPFAM" id="SSF117892">
    <property type="entry name" value="Band 7/SPFH domain"/>
    <property type="match status" value="1"/>
</dbReference>
<keyword evidence="5" id="KW-0645">Protease</keyword>
<dbReference type="InterPro" id="IPR001107">
    <property type="entry name" value="Band_7"/>
</dbReference>
<dbReference type="InterPro" id="IPR036013">
    <property type="entry name" value="Band_7/SPFH_dom_sf"/>
</dbReference>
<feature type="transmembrane region" description="Helical" evidence="3">
    <location>
        <begin position="46"/>
        <end position="63"/>
    </location>
</feature>
<keyword evidence="3" id="KW-0812">Transmembrane</keyword>
<accession>A0A1W1C930</accession>